<dbReference type="Pfam" id="PF03732">
    <property type="entry name" value="Retrotrans_gag"/>
    <property type="match status" value="1"/>
</dbReference>
<dbReference type="GeneTree" id="ENSGT00950000183173"/>
<dbReference type="InterPro" id="IPR005162">
    <property type="entry name" value="Retrotrans_gag_dom"/>
</dbReference>
<proteinExistence type="predicted"/>
<evidence type="ECO:0000259" key="2">
    <source>
        <dbReference type="Pfam" id="PF03732"/>
    </source>
</evidence>
<name>A0A3Q2NSR9_FUNHE</name>
<dbReference type="Ensembl" id="ENSFHET00000012620.1">
    <property type="protein sequence ID" value="ENSFHEP00000002202.1"/>
    <property type="gene ID" value="ENSFHEG00000002991.1"/>
</dbReference>
<feature type="region of interest" description="Disordered" evidence="1">
    <location>
        <begin position="203"/>
        <end position="228"/>
    </location>
</feature>
<sequence>MTWSPTTKKDPSWTVHPSALWQVVQQLQIQNNQISQQLRSTHHKTTKLFFCHDFGTVAWSDLSCHTPVLAPPGNSASLFRSLCETYPRKAKIWGTSEWQNNQALCYSYRAFSQELVRIVCPVLPSCEASRGLKALKQGGRSVAEYIIDFHLLSSESTWNEDALMDAFIGGLNEKIKDVLSTREFPLNLRQLEEMATQIDLRLTDRRRERGAPMSTSPHPRSGSSTAAVPARTLDPEPMQLGHTRLTPQERSRRHQLNLCLYCGRDGHRACLAQESRVFYCHCMLPWGRLPSNLLGRSCF</sequence>
<dbReference type="InterPro" id="IPR032567">
    <property type="entry name" value="RTL1-rel"/>
</dbReference>
<feature type="domain" description="Retrotransposon gag" evidence="2">
    <location>
        <begin position="93"/>
        <end position="173"/>
    </location>
</feature>
<dbReference type="PANTHER" id="PTHR15503">
    <property type="entry name" value="LDOC1 RELATED"/>
    <property type="match status" value="1"/>
</dbReference>
<dbReference type="PANTHER" id="PTHR15503:SF36">
    <property type="entry name" value="RETROTRANSPOSON GAG-LIKE PROTEIN 5"/>
    <property type="match status" value="1"/>
</dbReference>
<reference evidence="3" key="2">
    <citation type="submission" date="2025-09" db="UniProtKB">
        <authorList>
            <consortium name="Ensembl"/>
        </authorList>
    </citation>
    <scope>IDENTIFICATION</scope>
</reference>
<dbReference type="Proteomes" id="UP000265000">
    <property type="component" value="Unplaced"/>
</dbReference>
<evidence type="ECO:0000313" key="3">
    <source>
        <dbReference type="Ensembl" id="ENSFHEP00000002202.1"/>
    </source>
</evidence>
<accession>A0A3Q2NSR9</accession>
<dbReference type="AlphaFoldDB" id="A0A3Q2NSR9"/>
<organism evidence="3 4">
    <name type="scientific">Fundulus heteroclitus</name>
    <name type="common">Killifish</name>
    <name type="synonym">Mummichog</name>
    <dbReference type="NCBI Taxonomy" id="8078"/>
    <lineage>
        <taxon>Eukaryota</taxon>
        <taxon>Metazoa</taxon>
        <taxon>Chordata</taxon>
        <taxon>Craniata</taxon>
        <taxon>Vertebrata</taxon>
        <taxon>Euteleostomi</taxon>
        <taxon>Actinopterygii</taxon>
        <taxon>Neopterygii</taxon>
        <taxon>Teleostei</taxon>
        <taxon>Neoteleostei</taxon>
        <taxon>Acanthomorphata</taxon>
        <taxon>Ovalentaria</taxon>
        <taxon>Atherinomorphae</taxon>
        <taxon>Cyprinodontiformes</taxon>
        <taxon>Fundulidae</taxon>
        <taxon>Fundulus</taxon>
    </lineage>
</organism>
<feature type="compositionally biased region" description="Polar residues" evidence="1">
    <location>
        <begin position="213"/>
        <end position="226"/>
    </location>
</feature>
<protein>
    <recommendedName>
        <fullName evidence="2">Retrotransposon gag domain-containing protein</fullName>
    </recommendedName>
</protein>
<dbReference type="STRING" id="8078.ENSFHEP00000002202"/>
<reference evidence="3" key="1">
    <citation type="submission" date="2025-08" db="UniProtKB">
        <authorList>
            <consortium name="Ensembl"/>
        </authorList>
    </citation>
    <scope>IDENTIFICATION</scope>
</reference>
<evidence type="ECO:0000313" key="4">
    <source>
        <dbReference type="Proteomes" id="UP000265000"/>
    </source>
</evidence>
<evidence type="ECO:0000256" key="1">
    <source>
        <dbReference type="SAM" id="MobiDB-lite"/>
    </source>
</evidence>
<keyword evidence="4" id="KW-1185">Reference proteome</keyword>